<feature type="domain" description="Low molecular weight protein antigen 6 PH" evidence="2">
    <location>
        <begin position="42"/>
        <end position="134"/>
    </location>
</feature>
<evidence type="ECO:0000313" key="4">
    <source>
        <dbReference type="Proteomes" id="UP000621454"/>
    </source>
</evidence>
<gene>
    <name evidence="3" type="ORF">GCM10011489_20240</name>
</gene>
<dbReference type="Pfam" id="PF10756">
    <property type="entry name" value="bPH_6"/>
    <property type="match status" value="1"/>
</dbReference>
<keyword evidence="1" id="KW-0812">Transmembrane</keyword>
<keyword evidence="1" id="KW-1133">Transmembrane helix</keyword>
<dbReference type="EMBL" id="BMGC01000011">
    <property type="protein sequence ID" value="GGB31969.1"/>
    <property type="molecule type" value="Genomic_DNA"/>
</dbReference>
<evidence type="ECO:0000313" key="3">
    <source>
        <dbReference type="EMBL" id="GGB31969.1"/>
    </source>
</evidence>
<reference evidence="3" key="1">
    <citation type="journal article" date="2014" name="Int. J. Syst. Evol. Microbiol.">
        <title>Complete genome sequence of Corynebacterium casei LMG S-19264T (=DSM 44701T), isolated from a smear-ripened cheese.</title>
        <authorList>
            <consortium name="US DOE Joint Genome Institute (JGI-PGF)"/>
            <person name="Walter F."/>
            <person name="Albersmeier A."/>
            <person name="Kalinowski J."/>
            <person name="Ruckert C."/>
        </authorList>
    </citation>
    <scope>NUCLEOTIDE SEQUENCE</scope>
    <source>
        <strain evidence="3">CGMCC 1.12827</strain>
    </source>
</reference>
<keyword evidence="4" id="KW-1185">Reference proteome</keyword>
<dbReference type="InterPro" id="IPR019692">
    <property type="entry name" value="CFP-6_PH"/>
</dbReference>
<sequence>MAGGLVLLVVAIVSVDQPAGAVLIALAAVLLLGYGLAALVIRPRLSIALGGLYIRTIRGGRVYSRREIVRTRVIEQRHIGRRTPQLEFDLLDEGSELTGDPDGLPENTRLVMFSRWDLGTDPRSVAQALSDAGYPVQDTARE</sequence>
<accession>A0A916T5W3</accession>
<name>A0A916T5W3_9ACTN</name>
<reference evidence="3" key="2">
    <citation type="submission" date="2020-09" db="EMBL/GenBank/DDBJ databases">
        <authorList>
            <person name="Sun Q."/>
            <person name="Zhou Y."/>
        </authorList>
    </citation>
    <scope>NUCLEOTIDE SEQUENCE</scope>
    <source>
        <strain evidence="3">CGMCC 1.12827</strain>
    </source>
</reference>
<comment type="caution">
    <text evidence="3">The sequence shown here is derived from an EMBL/GenBank/DDBJ whole genome shotgun (WGS) entry which is preliminary data.</text>
</comment>
<evidence type="ECO:0000256" key="1">
    <source>
        <dbReference type="SAM" id="Phobius"/>
    </source>
</evidence>
<dbReference type="AlphaFoldDB" id="A0A916T5W3"/>
<keyword evidence="1" id="KW-0472">Membrane</keyword>
<feature type="transmembrane region" description="Helical" evidence="1">
    <location>
        <begin position="31"/>
        <end position="54"/>
    </location>
</feature>
<evidence type="ECO:0000259" key="2">
    <source>
        <dbReference type="Pfam" id="PF10756"/>
    </source>
</evidence>
<protein>
    <recommendedName>
        <fullName evidence="2">Low molecular weight protein antigen 6 PH domain-containing protein</fullName>
    </recommendedName>
</protein>
<dbReference type="Proteomes" id="UP000621454">
    <property type="component" value="Unassembled WGS sequence"/>
</dbReference>
<organism evidence="3 4">
    <name type="scientific">Gordonia jinhuaensis</name>
    <dbReference type="NCBI Taxonomy" id="1517702"/>
    <lineage>
        <taxon>Bacteria</taxon>
        <taxon>Bacillati</taxon>
        <taxon>Actinomycetota</taxon>
        <taxon>Actinomycetes</taxon>
        <taxon>Mycobacteriales</taxon>
        <taxon>Gordoniaceae</taxon>
        <taxon>Gordonia</taxon>
    </lineage>
</organism>
<proteinExistence type="predicted"/>